<dbReference type="InterPro" id="IPR055211">
    <property type="entry name" value="KH_PNO1_2nd"/>
</dbReference>
<dbReference type="Pfam" id="PF00013">
    <property type="entry name" value="KH_1"/>
    <property type="match status" value="1"/>
</dbReference>
<reference evidence="4 5" key="1">
    <citation type="journal article" date="2020" name="Biotechnol. Biofuels">
        <title>New insights from the biogas microbiome by comprehensive genome-resolved metagenomics of nearly 1600 species originating from multiple anaerobic digesters.</title>
        <authorList>
            <person name="Campanaro S."/>
            <person name="Treu L."/>
            <person name="Rodriguez-R L.M."/>
            <person name="Kovalovszki A."/>
            <person name="Ziels R.M."/>
            <person name="Maus I."/>
            <person name="Zhu X."/>
            <person name="Kougias P.G."/>
            <person name="Basile A."/>
            <person name="Luo G."/>
            <person name="Schluter A."/>
            <person name="Konstantinidis K.T."/>
            <person name="Angelidaki I."/>
        </authorList>
    </citation>
    <scope>NUCLEOTIDE SEQUENCE [LARGE SCALE GENOMIC DNA]</scope>
    <source>
        <strain evidence="4">AS22ysBPME_79</strain>
    </source>
</reference>
<dbReference type="PANTHER" id="PTHR12826">
    <property type="entry name" value="RIBONUCLEASE Y"/>
    <property type="match status" value="1"/>
</dbReference>
<evidence type="ECO:0000313" key="5">
    <source>
        <dbReference type="Proteomes" id="UP000526302"/>
    </source>
</evidence>
<dbReference type="Gene3D" id="3.30.1370.10">
    <property type="entry name" value="K Homology domain, type 1"/>
    <property type="match status" value="2"/>
</dbReference>
<dbReference type="Pfam" id="PF22891">
    <property type="entry name" value="KH_PNO1_2nd"/>
    <property type="match status" value="1"/>
</dbReference>
<dbReference type="InterPro" id="IPR004088">
    <property type="entry name" value="KH_dom_type_1"/>
</dbReference>
<dbReference type="Proteomes" id="UP000526302">
    <property type="component" value="Unassembled WGS sequence"/>
</dbReference>
<organism evidence="4 5">
    <name type="scientific">Candidatus Iainarchaeum sp</name>
    <dbReference type="NCBI Taxonomy" id="3101447"/>
    <lineage>
        <taxon>Archaea</taxon>
        <taxon>Candidatus Iainarchaeota</taxon>
        <taxon>Candidatus Iainarchaeia</taxon>
        <taxon>Candidatus Iainarchaeales</taxon>
        <taxon>Candidatus Iainarchaeaceae</taxon>
        <taxon>Candidatus Iainarchaeum</taxon>
    </lineage>
</organism>
<dbReference type="PANTHER" id="PTHR12826:SF13">
    <property type="entry name" value="RNA-BINDING PROTEIN PNO1"/>
    <property type="match status" value="1"/>
</dbReference>
<evidence type="ECO:0000256" key="1">
    <source>
        <dbReference type="ARBA" id="ARBA00022884"/>
    </source>
</evidence>
<proteinExistence type="predicted"/>
<dbReference type="GO" id="GO:0003723">
    <property type="term" value="F:RNA binding"/>
    <property type="evidence" value="ECO:0007669"/>
    <property type="project" value="UniProtKB-UniRule"/>
</dbReference>
<comment type="caution">
    <text evidence="4">The sequence shown here is derived from an EMBL/GenBank/DDBJ whole genome shotgun (WGS) entry which is preliminary data.</text>
</comment>
<accession>A0A7K4BZU3</accession>
<evidence type="ECO:0000256" key="2">
    <source>
        <dbReference type="PROSITE-ProRule" id="PRU00117"/>
    </source>
</evidence>
<evidence type="ECO:0000259" key="3">
    <source>
        <dbReference type="SMART" id="SM00322"/>
    </source>
</evidence>
<dbReference type="NCBIfam" id="TIGR03665">
    <property type="entry name" value="arCOG04150"/>
    <property type="match status" value="1"/>
</dbReference>
<dbReference type="AlphaFoldDB" id="A0A7K4BZU3"/>
<protein>
    <submittedName>
        <fullName evidence="4">RNA-processing protein</fullName>
    </submittedName>
</protein>
<dbReference type="EMBL" id="JAAZKV010000023">
    <property type="protein sequence ID" value="NMA44796.1"/>
    <property type="molecule type" value="Genomic_DNA"/>
</dbReference>
<feature type="domain" description="K Homology" evidence="3">
    <location>
        <begin position="78"/>
        <end position="151"/>
    </location>
</feature>
<keyword evidence="1 2" id="KW-0694">RNA-binding</keyword>
<dbReference type="InterPro" id="IPR019964">
    <property type="entry name" value="KH_domain_protein_archaea"/>
</dbReference>
<dbReference type="SMART" id="SM00322">
    <property type="entry name" value="KH"/>
    <property type="match status" value="2"/>
</dbReference>
<gene>
    <name evidence="4" type="ORF">GX950_03235</name>
</gene>
<dbReference type="SUPFAM" id="SSF54791">
    <property type="entry name" value="Eukaryotic type KH-domain (KH-domain type I)"/>
    <property type="match status" value="2"/>
</dbReference>
<evidence type="ECO:0000313" key="4">
    <source>
        <dbReference type="EMBL" id="NMA44796.1"/>
    </source>
</evidence>
<feature type="domain" description="K Homology" evidence="3">
    <location>
        <begin position="1"/>
        <end position="64"/>
    </location>
</feature>
<dbReference type="PROSITE" id="PS50084">
    <property type="entry name" value="KH_TYPE_1"/>
    <property type="match status" value="1"/>
</dbReference>
<dbReference type="InterPro" id="IPR036612">
    <property type="entry name" value="KH_dom_type_1_sf"/>
</dbReference>
<dbReference type="InterPro" id="IPR004087">
    <property type="entry name" value="KH_dom"/>
</dbReference>
<name>A0A7K4BZU3_9ARCH</name>
<sequence>MEELIKIPDDRIGVLIGPKGSVRAKIAKKGKCKIEIDSQYGEVFIEGEGEEFFRAVDVIKAIGRGFSPERAFKLFEHDYLLKIIDITDYTGKSKSTQKAKRGRVIGRKGLARTEIEKKTHALISVQGKTVAIIALPDEMNKAEEAVKMLLQGAKHDTVDRYLDGHGANKFEL</sequence>